<keyword evidence="9" id="KW-0809">Transit peptide</keyword>
<feature type="domain" description="Carrier" evidence="15">
    <location>
        <begin position="55"/>
        <end position="130"/>
    </location>
</feature>
<dbReference type="NCBIfam" id="NF002148">
    <property type="entry name" value="PRK00982.1-2"/>
    <property type="match status" value="1"/>
</dbReference>
<keyword evidence="17" id="KW-1185">Reference proteome</keyword>
<dbReference type="PROSITE" id="PS50075">
    <property type="entry name" value="CARRIER"/>
    <property type="match status" value="1"/>
</dbReference>
<evidence type="ECO:0000256" key="11">
    <source>
        <dbReference type="ARBA" id="ARBA00023098"/>
    </source>
</evidence>
<keyword evidence="6 14" id="KW-0444">Lipid biosynthesis</keyword>
<keyword evidence="8" id="KW-0276">Fatty acid metabolism</keyword>
<evidence type="ECO:0000256" key="6">
    <source>
        <dbReference type="ARBA" id="ARBA00022516"/>
    </source>
</evidence>
<dbReference type="OMA" id="RFKTPRD"/>
<dbReference type="NCBIfam" id="TIGR00517">
    <property type="entry name" value="acyl_carrier"/>
    <property type="match status" value="1"/>
</dbReference>
<gene>
    <name evidence="16" type="ORF">PIIN_00412</name>
</gene>
<dbReference type="HAMAP" id="MF_01217">
    <property type="entry name" value="Acyl_carrier"/>
    <property type="match status" value="1"/>
</dbReference>
<dbReference type="GO" id="GO:0099128">
    <property type="term" value="C:mitochondrial [2Fe-2S] assembly complex"/>
    <property type="evidence" value="ECO:0007669"/>
    <property type="project" value="UniProtKB-ARBA"/>
</dbReference>
<evidence type="ECO:0000256" key="5">
    <source>
        <dbReference type="ARBA" id="ARBA00022450"/>
    </source>
</evidence>
<dbReference type="FunCoup" id="G4T612">
    <property type="interactions" value="335"/>
</dbReference>
<evidence type="ECO:0000256" key="8">
    <source>
        <dbReference type="ARBA" id="ARBA00022832"/>
    </source>
</evidence>
<dbReference type="PANTHER" id="PTHR20863">
    <property type="entry name" value="ACYL CARRIER PROTEIN"/>
    <property type="match status" value="1"/>
</dbReference>
<evidence type="ECO:0000256" key="7">
    <source>
        <dbReference type="ARBA" id="ARBA00022553"/>
    </source>
</evidence>
<dbReference type="InterPro" id="IPR009081">
    <property type="entry name" value="PP-bd_ACP"/>
</dbReference>
<evidence type="ECO:0000313" key="16">
    <source>
        <dbReference type="EMBL" id="CCA66731.1"/>
    </source>
</evidence>
<dbReference type="Proteomes" id="UP000007148">
    <property type="component" value="Unassembled WGS sequence"/>
</dbReference>
<keyword evidence="7" id="KW-0597">Phosphoprotein</keyword>
<organism evidence="16 17">
    <name type="scientific">Serendipita indica (strain DSM 11827)</name>
    <name type="common">Root endophyte fungus</name>
    <name type="synonym">Piriformospora indica</name>
    <dbReference type="NCBI Taxonomy" id="1109443"/>
    <lineage>
        <taxon>Eukaryota</taxon>
        <taxon>Fungi</taxon>
        <taxon>Dikarya</taxon>
        <taxon>Basidiomycota</taxon>
        <taxon>Agaricomycotina</taxon>
        <taxon>Agaricomycetes</taxon>
        <taxon>Sebacinales</taxon>
        <taxon>Serendipitaceae</taxon>
        <taxon>Serendipita</taxon>
    </lineage>
</organism>
<dbReference type="AlphaFoldDB" id="G4T612"/>
<dbReference type="Pfam" id="PF00550">
    <property type="entry name" value="PP-binding"/>
    <property type="match status" value="1"/>
</dbReference>
<name>G4T612_SERID</name>
<comment type="function">
    <text evidence="14">Carrier of the growing fatty acid chain in fatty acid biosynthesis.</text>
</comment>
<evidence type="ECO:0000256" key="13">
    <source>
        <dbReference type="ARBA" id="ARBA00023160"/>
    </source>
</evidence>
<evidence type="ECO:0000259" key="15">
    <source>
        <dbReference type="PROSITE" id="PS50075"/>
    </source>
</evidence>
<evidence type="ECO:0000313" key="17">
    <source>
        <dbReference type="Proteomes" id="UP000007148"/>
    </source>
</evidence>
<evidence type="ECO:0000256" key="10">
    <source>
        <dbReference type="ARBA" id="ARBA00022982"/>
    </source>
</evidence>
<keyword evidence="11" id="KW-0443">Lipid metabolism</keyword>
<dbReference type="InParanoid" id="G4T612"/>
<dbReference type="Gene3D" id="1.10.1200.10">
    <property type="entry name" value="ACP-like"/>
    <property type="match status" value="1"/>
</dbReference>
<reference evidence="16 17" key="1">
    <citation type="journal article" date="2011" name="PLoS Pathog.">
        <title>Endophytic Life Strategies Decoded by Genome and Transcriptome Analyses of the Mutualistic Root Symbiont Piriformospora indica.</title>
        <authorList>
            <person name="Zuccaro A."/>
            <person name="Lahrmann U."/>
            <person name="Guldener U."/>
            <person name="Langen G."/>
            <person name="Pfiffi S."/>
            <person name="Biedenkopf D."/>
            <person name="Wong P."/>
            <person name="Samans B."/>
            <person name="Grimm C."/>
            <person name="Basiewicz M."/>
            <person name="Murat C."/>
            <person name="Martin F."/>
            <person name="Kogel K.H."/>
        </authorList>
    </citation>
    <scope>NUCLEOTIDE SEQUENCE [LARGE SCALE GENOMIC DNA]</scope>
    <source>
        <strain evidence="16 17">DSM 11827</strain>
    </source>
</reference>
<dbReference type="GO" id="GO:0000036">
    <property type="term" value="F:acyl carrier activity"/>
    <property type="evidence" value="ECO:0007669"/>
    <property type="project" value="TreeGrafter"/>
</dbReference>
<dbReference type="EMBL" id="CAFZ01000005">
    <property type="protein sequence ID" value="CCA66731.1"/>
    <property type="molecule type" value="Genomic_DNA"/>
</dbReference>
<evidence type="ECO:0000256" key="12">
    <source>
        <dbReference type="ARBA" id="ARBA00023128"/>
    </source>
</evidence>
<accession>G4T612</accession>
<dbReference type="SUPFAM" id="SSF47336">
    <property type="entry name" value="ACP-like"/>
    <property type="match status" value="1"/>
</dbReference>
<evidence type="ECO:0000256" key="3">
    <source>
        <dbReference type="ARBA" id="ARBA00010930"/>
    </source>
</evidence>
<evidence type="ECO:0000256" key="14">
    <source>
        <dbReference type="RuleBase" id="RU000722"/>
    </source>
</evidence>
<comment type="caution">
    <text evidence="16">The sequence shown here is derived from an EMBL/GenBank/DDBJ whole genome shotgun (WGS) entry which is preliminary data.</text>
</comment>
<dbReference type="STRING" id="1109443.G4T612"/>
<keyword evidence="4" id="KW-0813">Transport</keyword>
<comment type="similarity">
    <text evidence="3">Belongs to the acyl carrier protein (ACP) family.</text>
</comment>
<evidence type="ECO:0000256" key="1">
    <source>
        <dbReference type="ARBA" id="ARBA00004173"/>
    </source>
</evidence>
<keyword evidence="5 14" id="KW-0596">Phosphopantetheine</keyword>
<keyword evidence="10" id="KW-0249">Electron transport</keyword>
<protein>
    <recommendedName>
        <fullName evidence="14">Acyl carrier protein</fullName>
    </recommendedName>
</protein>
<dbReference type="FunFam" id="1.10.1200.10:FF:000003">
    <property type="entry name" value="Acyl carrier protein"/>
    <property type="match status" value="1"/>
</dbReference>
<dbReference type="InterPro" id="IPR036736">
    <property type="entry name" value="ACP-like_sf"/>
</dbReference>
<keyword evidence="13 14" id="KW-0275">Fatty acid biosynthesis</keyword>
<dbReference type="GO" id="GO:0000035">
    <property type="term" value="F:acyl binding"/>
    <property type="evidence" value="ECO:0007669"/>
    <property type="project" value="TreeGrafter"/>
</dbReference>
<sequence>MSLLRSFARPAAFRTAFRVRPTTATAPGHWQRWQMASNNLPRHATYSSEAGLSKEEVEARVLDVFKGFEKVDPSKLTLAARFKEDLALDSLDAVEVVMAVEEEFSIEIPDAEADEITTVKQAVDYILQSPEAQ</sequence>
<dbReference type="HOGENOM" id="CLU_108696_0_0_1"/>
<dbReference type="eggNOG" id="KOG1748">
    <property type="taxonomic scope" value="Eukaryota"/>
</dbReference>
<dbReference type="PANTHER" id="PTHR20863:SF28">
    <property type="entry name" value="ACYL CARRIER PROTEIN, MITOCHONDRIAL"/>
    <property type="match status" value="1"/>
</dbReference>
<evidence type="ECO:0000256" key="4">
    <source>
        <dbReference type="ARBA" id="ARBA00022448"/>
    </source>
</evidence>
<dbReference type="InterPro" id="IPR003231">
    <property type="entry name" value="ACP"/>
</dbReference>
<evidence type="ECO:0000256" key="9">
    <source>
        <dbReference type="ARBA" id="ARBA00022946"/>
    </source>
</evidence>
<comment type="pathway">
    <text evidence="2">Lipid metabolism; fatty acid biosynthesis.</text>
</comment>
<dbReference type="OrthoDB" id="448946at2759"/>
<proteinExistence type="inferred from homology"/>
<evidence type="ECO:0000256" key="2">
    <source>
        <dbReference type="ARBA" id="ARBA00005194"/>
    </source>
</evidence>
<keyword evidence="12" id="KW-0496">Mitochondrion</keyword>
<comment type="subcellular location">
    <subcellularLocation>
        <location evidence="1">Mitochondrion</location>
    </subcellularLocation>
</comment>